<evidence type="ECO:0000256" key="2">
    <source>
        <dbReference type="SAM" id="MobiDB-lite"/>
    </source>
</evidence>
<evidence type="ECO:0000256" key="1">
    <source>
        <dbReference type="ARBA" id="ARBA00007447"/>
    </source>
</evidence>
<gene>
    <name evidence="5" type="ORF">PCOR1329_LOCUS65665</name>
</gene>
<comment type="caution">
    <text evidence="5">The sequence shown here is derived from an EMBL/GenBank/DDBJ whole genome shotgun (WGS) entry which is preliminary data.</text>
</comment>
<sequence length="396" mass="41085">MARTLFATLALALCGRAGGSPPGVGPLAAFLRRGTRGGAAEQGPVVLPLVRRLVEVGSEADNGTAPMMKSFYVGAVRVGTGGAELGMEVFFDTSSGQVILDSVRCEATPCLLHRRYSPTVDLRLDGAHVPEGRRGNRVDIRLDSNDAAPGRATGDLVRDTLCLGPLVRTACAQVRRLSFGGYNEARLAAPLSWTPVARPEEGFWQVGISSIRVGGRSLGLCERFSGGCRGVVDSSSANLGVPSDLMPALLEALAVSSTEGGPCSGAVGPDLHLVLEGGATLTLGPREYAGPSARAAGGCGPQLHSVSTESKAAAGRFLHNGTVRRAGGLAERTLLLGEPLLRRYYTVFDLGAERIGFGLAAPSTLPGLEPTPAAEEPPPQEDFVLMQTCRPVPTGP</sequence>
<organism evidence="5 6">
    <name type="scientific">Prorocentrum cordatum</name>
    <dbReference type="NCBI Taxonomy" id="2364126"/>
    <lineage>
        <taxon>Eukaryota</taxon>
        <taxon>Sar</taxon>
        <taxon>Alveolata</taxon>
        <taxon>Dinophyceae</taxon>
        <taxon>Prorocentrales</taxon>
        <taxon>Prorocentraceae</taxon>
        <taxon>Prorocentrum</taxon>
    </lineage>
</organism>
<name>A0ABN9WEV5_9DINO</name>
<proteinExistence type="inferred from homology"/>
<dbReference type="PROSITE" id="PS51767">
    <property type="entry name" value="PEPTIDASE_A1"/>
    <property type="match status" value="1"/>
</dbReference>
<feature type="domain" description="Peptidase A1" evidence="4">
    <location>
        <begin position="177"/>
        <end position="358"/>
    </location>
</feature>
<comment type="similarity">
    <text evidence="1">Belongs to the peptidase A1 family.</text>
</comment>
<dbReference type="InterPro" id="IPR001461">
    <property type="entry name" value="Aspartic_peptidase_A1"/>
</dbReference>
<dbReference type="InterPro" id="IPR021109">
    <property type="entry name" value="Peptidase_aspartic_dom_sf"/>
</dbReference>
<dbReference type="Pfam" id="PF00026">
    <property type="entry name" value="Asp"/>
    <property type="match status" value="1"/>
</dbReference>
<feature type="region of interest" description="Disordered" evidence="2">
    <location>
        <begin position="366"/>
        <end position="396"/>
    </location>
</feature>
<evidence type="ECO:0000259" key="4">
    <source>
        <dbReference type="PROSITE" id="PS51767"/>
    </source>
</evidence>
<dbReference type="InterPro" id="IPR033121">
    <property type="entry name" value="PEPTIDASE_A1"/>
</dbReference>
<dbReference type="PANTHER" id="PTHR47966:SF74">
    <property type="entry name" value="AGR407CP"/>
    <property type="match status" value="1"/>
</dbReference>
<feature type="signal peptide" evidence="3">
    <location>
        <begin position="1"/>
        <end position="19"/>
    </location>
</feature>
<dbReference type="Gene3D" id="2.40.70.10">
    <property type="entry name" value="Acid Proteases"/>
    <property type="match status" value="2"/>
</dbReference>
<dbReference type="Proteomes" id="UP001189429">
    <property type="component" value="Unassembled WGS sequence"/>
</dbReference>
<dbReference type="InterPro" id="IPR034164">
    <property type="entry name" value="Pepsin-like_dom"/>
</dbReference>
<dbReference type="EMBL" id="CAUYUJ010018416">
    <property type="protein sequence ID" value="CAK0883455.1"/>
    <property type="molecule type" value="Genomic_DNA"/>
</dbReference>
<accession>A0ABN9WEV5</accession>
<keyword evidence="6" id="KW-1185">Reference proteome</keyword>
<protein>
    <recommendedName>
        <fullName evidence="4">Peptidase A1 domain-containing protein</fullName>
    </recommendedName>
</protein>
<dbReference type="PANTHER" id="PTHR47966">
    <property type="entry name" value="BETA-SITE APP-CLEAVING ENZYME, ISOFORM A-RELATED"/>
    <property type="match status" value="1"/>
</dbReference>
<evidence type="ECO:0000313" key="6">
    <source>
        <dbReference type="Proteomes" id="UP001189429"/>
    </source>
</evidence>
<feature type="chain" id="PRO_5047199644" description="Peptidase A1 domain-containing protein" evidence="3">
    <location>
        <begin position="20"/>
        <end position="396"/>
    </location>
</feature>
<keyword evidence="3" id="KW-0732">Signal</keyword>
<evidence type="ECO:0000313" key="5">
    <source>
        <dbReference type="EMBL" id="CAK0883455.1"/>
    </source>
</evidence>
<dbReference type="SUPFAM" id="SSF50630">
    <property type="entry name" value="Acid proteases"/>
    <property type="match status" value="1"/>
</dbReference>
<dbReference type="CDD" id="cd05471">
    <property type="entry name" value="pepsin_like"/>
    <property type="match status" value="1"/>
</dbReference>
<evidence type="ECO:0000256" key="3">
    <source>
        <dbReference type="SAM" id="SignalP"/>
    </source>
</evidence>
<reference evidence="5" key="1">
    <citation type="submission" date="2023-10" db="EMBL/GenBank/DDBJ databases">
        <authorList>
            <person name="Chen Y."/>
            <person name="Shah S."/>
            <person name="Dougan E. K."/>
            <person name="Thang M."/>
            <person name="Chan C."/>
        </authorList>
    </citation>
    <scope>NUCLEOTIDE SEQUENCE [LARGE SCALE GENOMIC DNA]</scope>
</reference>